<dbReference type="OrthoDB" id="21380at2759"/>
<keyword evidence="2 4" id="KW-0863">Zinc-finger</keyword>
<gene>
    <name evidence="7" type="ORF">G6F51_001039</name>
</gene>
<evidence type="ECO:0000256" key="5">
    <source>
        <dbReference type="SAM" id="MobiDB-lite"/>
    </source>
</evidence>
<dbReference type="InterPro" id="IPR013939">
    <property type="entry name" value="Regulatory_Dfp1/Him1"/>
</dbReference>
<feature type="region of interest" description="Disordered" evidence="5">
    <location>
        <begin position="1"/>
        <end position="25"/>
    </location>
</feature>
<comment type="caution">
    <text evidence="7">The sequence shown here is derived from an EMBL/GenBank/DDBJ whole genome shotgun (WGS) entry which is preliminary data.</text>
</comment>
<protein>
    <recommendedName>
        <fullName evidence="6">DBF4-type domain-containing protein</fullName>
    </recommendedName>
</protein>
<evidence type="ECO:0000256" key="4">
    <source>
        <dbReference type="PROSITE-ProRule" id="PRU00600"/>
    </source>
</evidence>
<dbReference type="InterPro" id="IPR038545">
    <property type="entry name" value="Znf_DBF_sf"/>
</dbReference>
<organism evidence="7 8">
    <name type="scientific">Rhizopus oryzae</name>
    <name type="common">Mucormycosis agent</name>
    <name type="synonym">Rhizopus arrhizus var. delemar</name>
    <dbReference type="NCBI Taxonomy" id="64495"/>
    <lineage>
        <taxon>Eukaryota</taxon>
        <taxon>Fungi</taxon>
        <taxon>Fungi incertae sedis</taxon>
        <taxon>Mucoromycota</taxon>
        <taxon>Mucoromycotina</taxon>
        <taxon>Mucoromycetes</taxon>
        <taxon>Mucorales</taxon>
        <taxon>Mucorineae</taxon>
        <taxon>Rhizopodaceae</taxon>
        <taxon>Rhizopus</taxon>
    </lineage>
</organism>
<evidence type="ECO:0000313" key="7">
    <source>
        <dbReference type="EMBL" id="KAG1552727.1"/>
    </source>
</evidence>
<proteinExistence type="predicted"/>
<reference evidence="7" key="1">
    <citation type="journal article" date="2020" name="Microb. Genom.">
        <title>Genetic diversity of clinical and environmental Mucorales isolates obtained from an investigation of mucormycosis cases among solid organ transplant recipients.</title>
        <authorList>
            <person name="Nguyen M.H."/>
            <person name="Kaul D."/>
            <person name="Muto C."/>
            <person name="Cheng S.J."/>
            <person name="Richter R.A."/>
            <person name="Bruno V.M."/>
            <person name="Liu G."/>
            <person name="Beyhan S."/>
            <person name="Sundermann A.J."/>
            <person name="Mounaud S."/>
            <person name="Pasculle A.W."/>
            <person name="Nierman W.C."/>
            <person name="Driscoll E."/>
            <person name="Cumbie R."/>
            <person name="Clancy C.J."/>
            <person name="Dupont C.L."/>
        </authorList>
    </citation>
    <scope>NUCLEOTIDE SEQUENCE</scope>
    <source>
        <strain evidence="7">GL16</strain>
    </source>
</reference>
<sequence length="419" mass="48673">MSSTSTILNKKVTSPKASCKSSDDNDLRKKLLENQKNQIQKNQIQKDQNHKIDKVQILPSAQIVSYRNTSASFTPEMIAKYKREFRSYKIFLYKLDRVTEVNIGRQLASLGATRATFFSALKEECTHVITTKEIKDFYDTMNDTQKSPSNNTIDISSTTHADDVLKNANAWKKPVWTIEYARDLFKQLMNYNPTRSRMQRNYKRTNSTFYEFPGYFLLIEDATGKHCAIDIKEYSVERFEEEEQTVFPWPTLEPKEGKRRRPITSEILKEIDKLDEDCLFKGSSNTNQPNKENGEQADNKNIPKETVGSEKLPETPATSVQTKNERQPRKEQAENENEQMLSKEQKKRPGFCENCKKKFPDIQDHLKTPEHLEMYNMNDFSELDSLVTSIRRKYINPLPNYMKTNVNPVIDGPNVPFES</sequence>
<dbReference type="Proteomes" id="UP000717996">
    <property type="component" value="Unassembled WGS sequence"/>
</dbReference>
<dbReference type="GO" id="GO:0008270">
    <property type="term" value="F:zinc ion binding"/>
    <property type="evidence" value="ECO:0007669"/>
    <property type="project" value="UniProtKB-KW"/>
</dbReference>
<dbReference type="InterPro" id="IPR006572">
    <property type="entry name" value="Znf_DBF"/>
</dbReference>
<dbReference type="InterPro" id="IPR036420">
    <property type="entry name" value="BRCT_dom_sf"/>
</dbReference>
<dbReference type="Pfam" id="PF07535">
    <property type="entry name" value="zf-DBF"/>
    <property type="match status" value="1"/>
</dbReference>
<feature type="compositionally biased region" description="Basic and acidic residues" evidence="5">
    <location>
        <begin position="323"/>
        <end position="333"/>
    </location>
</feature>
<evidence type="ECO:0000256" key="1">
    <source>
        <dbReference type="ARBA" id="ARBA00022723"/>
    </source>
</evidence>
<evidence type="ECO:0000256" key="2">
    <source>
        <dbReference type="ARBA" id="ARBA00022771"/>
    </source>
</evidence>
<keyword evidence="1" id="KW-0479">Metal-binding</keyword>
<dbReference type="Pfam" id="PF08630">
    <property type="entry name" value="Dfp1_Him1_M"/>
    <property type="match status" value="1"/>
</dbReference>
<evidence type="ECO:0000313" key="8">
    <source>
        <dbReference type="Proteomes" id="UP000717996"/>
    </source>
</evidence>
<feature type="compositionally biased region" description="Basic and acidic residues" evidence="5">
    <location>
        <begin position="292"/>
        <end position="313"/>
    </location>
</feature>
<dbReference type="AlphaFoldDB" id="A0A9P6YNA2"/>
<feature type="compositionally biased region" description="Polar residues" evidence="5">
    <location>
        <begin position="282"/>
        <end position="291"/>
    </location>
</feature>
<evidence type="ECO:0000259" key="6">
    <source>
        <dbReference type="PROSITE" id="PS51265"/>
    </source>
</evidence>
<keyword evidence="3" id="KW-0862">Zinc</keyword>
<dbReference type="Gene3D" id="3.40.50.10190">
    <property type="entry name" value="BRCT domain"/>
    <property type="match status" value="1"/>
</dbReference>
<dbReference type="GO" id="GO:0003676">
    <property type="term" value="F:nucleic acid binding"/>
    <property type="evidence" value="ECO:0007669"/>
    <property type="project" value="InterPro"/>
</dbReference>
<feature type="region of interest" description="Disordered" evidence="5">
    <location>
        <begin position="279"/>
        <end position="349"/>
    </location>
</feature>
<name>A0A9P6YNA2_RHIOR</name>
<evidence type="ECO:0000256" key="3">
    <source>
        <dbReference type="ARBA" id="ARBA00022833"/>
    </source>
</evidence>
<dbReference type="Gene3D" id="6.10.250.3410">
    <property type="entry name" value="DBF zinc finger"/>
    <property type="match status" value="1"/>
</dbReference>
<dbReference type="SMART" id="SM00586">
    <property type="entry name" value="ZnF_DBF"/>
    <property type="match status" value="1"/>
</dbReference>
<dbReference type="EMBL" id="JAANIT010000071">
    <property type="protein sequence ID" value="KAG1552727.1"/>
    <property type="molecule type" value="Genomic_DNA"/>
</dbReference>
<feature type="compositionally biased region" description="Polar residues" evidence="5">
    <location>
        <begin position="1"/>
        <end position="20"/>
    </location>
</feature>
<accession>A0A9P6YNA2</accession>
<dbReference type="PROSITE" id="PS51265">
    <property type="entry name" value="ZF_DBF4"/>
    <property type="match status" value="1"/>
</dbReference>
<feature type="domain" description="DBF4-type" evidence="6">
    <location>
        <begin position="345"/>
        <end position="393"/>
    </location>
</feature>